<evidence type="ECO:0000313" key="2">
    <source>
        <dbReference type="EMBL" id="MFF3672094.1"/>
    </source>
</evidence>
<dbReference type="Proteomes" id="UP001602013">
    <property type="component" value="Unassembled WGS sequence"/>
</dbReference>
<dbReference type="RefSeq" id="WP_387418253.1">
    <property type="nucleotide sequence ID" value="NZ_CP192000.1"/>
</dbReference>
<protein>
    <submittedName>
        <fullName evidence="2">Uncharacterized protein</fullName>
    </submittedName>
</protein>
<evidence type="ECO:0000256" key="1">
    <source>
        <dbReference type="SAM" id="MobiDB-lite"/>
    </source>
</evidence>
<sequence>MAGKPGRRKRSQGTGGTVPLQTKVPAHVKERYERLAAVREISLSMLFEELIDELDPHVTGPQEETALEMTA</sequence>
<evidence type="ECO:0000313" key="3">
    <source>
        <dbReference type="Proteomes" id="UP001602013"/>
    </source>
</evidence>
<reference evidence="2 3" key="1">
    <citation type="submission" date="2024-10" db="EMBL/GenBank/DDBJ databases">
        <title>The Natural Products Discovery Center: Release of the First 8490 Sequenced Strains for Exploring Actinobacteria Biosynthetic Diversity.</title>
        <authorList>
            <person name="Kalkreuter E."/>
            <person name="Kautsar S.A."/>
            <person name="Yang D."/>
            <person name="Bader C.D."/>
            <person name="Teijaro C.N."/>
            <person name="Fluegel L."/>
            <person name="Davis C.M."/>
            <person name="Simpson J.R."/>
            <person name="Lauterbach L."/>
            <person name="Steele A.D."/>
            <person name="Gui C."/>
            <person name="Meng S."/>
            <person name="Li G."/>
            <person name="Viehrig K."/>
            <person name="Ye F."/>
            <person name="Su P."/>
            <person name="Kiefer A.F."/>
            <person name="Nichols A."/>
            <person name="Cepeda A.J."/>
            <person name="Yan W."/>
            <person name="Fan B."/>
            <person name="Jiang Y."/>
            <person name="Adhikari A."/>
            <person name="Zheng C.-J."/>
            <person name="Schuster L."/>
            <person name="Cowan T.M."/>
            <person name="Smanski M.J."/>
            <person name="Chevrette M.G."/>
            <person name="De Carvalho L.P.S."/>
            <person name="Shen B."/>
        </authorList>
    </citation>
    <scope>NUCLEOTIDE SEQUENCE [LARGE SCALE GENOMIC DNA]</scope>
    <source>
        <strain evidence="2 3">NPDC002173</strain>
    </source>
</reference>
<feature type="compositionally biased region" description="Basic residues" evidence="1">
    <location>
        <begin position="1"/>
        <end position="11"/>
    </location>
</feature>
<dbReference type="EMBL" id="JBIASD010000067">
    <property type="protein sequence ID" value="MFF3672094.1"/>
    <property type="molecule type" value="Genomic_DNA"/>
</dbReference>
<name>A0ABW6T481_9ACTN</name>
<gene>
    <name evidence="2" type="ORF">ACFYXI_41880</name>
</gene>
<feature type="region of interest" description="Disordered" evidence="1">
    <location>
        <begin position="1"/>
        <end position="25"/>
    </location>
</feature>
<keyword evidence="3" id="KW-1185">Reference proteome</keyword>
<organism evidence="2 3">
    <name type="scientific">Microtetraspora malaysiensis</name>
    <dbReference type="NCBI Taxonomy" id="161358"/>
    <lineage>
        <taxon>Bacteria</taxon>
        <taxon>Bacillati</taxon>
        <taxon>Actinomycetota</taxon>
        <taxon>Actinomycetes</taxon>
        <taxon>Streptosporangiales</taxon>
        <taxon>Streptosporangiaceae</taxon>
        <taxon>Microtetraspora</taxon>
    </lineage>
</organism>
<proteinExistence type="predicted"/>
<comment type="caution">
    <text evidence="2">The sequence shown here is derived from an EMBL/GenBank/DDBJ whole genome shotgun (WGS) entry which is preliminary data.</text>
</comment>
<accession>A0ABW6T481</accession>